<dbReference type="Proteomes" id="UP000789405">
    <property type="component" value="Unassembled WGS sequence"/>
</dbReference>
<dbReference type="AlphaFoldDB" id="A0A9N9GI07"/>
<evidence type="ECO:0000313" key="1">
    <source>
        <dbReference type="EMBL" id="CAG8607488.1"/>
    </source>
</evidence>
<name>A0A9N9GI07_9GLOM</name>
<gene>
    <name evidence="1" type="ORF">DERYTH_LOCUS7961</name>
</gene>
<accession>A0A9N9GI07</accession>
<reference evidence="1" key="1">
    <citation type="submission" date="2021-06" db="EMBL/GenBank/DDBJ databases">
        <authorList>
            <person name="Kallberg Y."/>
            <person name="Tangrot J."/>
            <person name="Rosling A."/>
        </authorList>
    </citation>
    <scope>NUCLEOTIDE SEQUENCE</scope>
    <source>
        <strain evidence="1">MA453B</strain>
    </source>
</reference>
<protein>
    <submittedName>
        <fullName evidence="1">22993_t:CDS:1</fullName>
    </submittedName>
</protein>
<dbReference type="EMBL" id="CAJVPY010004007">
    <property type="protein sequence ID" value="CAG8607488.1"/>
    <property type="molecule type" value="Genomic_DNA"/>
</dbReference>
<sequence length="155" mass="18162">MKYAKEKELNWKRIKKQISDEYELASDIVLGMPWVMKTRCSFEWKDRKCCCMIQSEYNKTTFVISEEPIIDEDKEKCNDRKDDSAANIRCVVHVLEDKEAEFNERRGEAADINNLLGQTIYVGSQPTLTVQNHQVNLIMDIPQPMWLTDSVIQRN</sequence>
<proteinExistence type="predicted"/>
<keyword evidence="2" id="KW-1185">Reference proteome</keyword>
<evidence type="ECO:0000313" key="2">
    <source>
        <dbReference type="Proteomes" id="UP000789405"/>
    </source>
</evidence>
<dbReference type="OrthoDB" id="2486758at2759"/>
<comment type="caution">
    <text evidence="1">The sequence shown here is derived from an EMBL/GenBank/DDBJ whole genome shotgun (WGS) entry which is preliminary data.</text>
</comment>
<organism evidence="1 2">
    <name type="scientific">Dentiscutata erythropus</name>
    <dbReference type="NCBI Taxonomy" id="1348616"/>
    <lineage>
        <taxon>Eukaryota</taxon>
        <taxon>Fungi</taxon>
        <taxon>Fungi incertae sedis</taxon>
        <taxon>Mucoromycota</taxon>
        <taxon>Glomeromycotina</taxon>
        <taxon>Glomeromycetes</taxon>
        <taxon>Diversisporales</taxon>
        <taxon>Gigasporaceae</taxon>
        <taxon>Dentiscutata</taxon>
    </lineage>
</organism>